<reference evidence="3 4" key="2">
    <citation type="submission" date="2018-11" db="EMBL/GenBank/DDBJ databases">
        <authorList>
            <consortium name="Pathogen Informatics"/>
        </authorList>
    </citation>
    <scope>NUCLEOTIDE SEQUENCE [LARGE SCALE GENOMIC DNA]</scope>
    <source>
        <strain evidence="3 4">Egypt</strain>
    </source>
</reference>
<dbReference type="OrthoDB" id="2390104at2759"/>
<dbReference type="GO" id="GO:0005634">
    <property type="term" value="C:nucleus"/>
    <property type="evidence" value="ECO:0007669"/>
    <property type="project" value="InterPro"/>
</dbReference>
<dbReference type="SUPFAM" id="SSF63748">
    <property type="entry name" value="Tudor/PWWP/MBT"/>
    <property type="match status" value="2"/>
</dbReference>
<dbReference type="Proteomes" id="UP000272942">
    <property type="component" value="Unassembled WGS sequence"/>
</dbReference>
<feature type="compositionally biased region" description="Polar residues" evidence="2">
    <location>
        <begin position="63"/>
        <end position="76"/>
    </location>
</feature>
<evidence type="ECO:0000256" key="1">
    <source>
        <dbReference type="ARBA" id="ARBA00022737"/>
    </source>
</evidence>
<dbReference type="PANTHER" id="PTHR12247">
    <property type="entry name" value="POLYCOMB GROUP PROTEIN"/>
    <property type="match status" value="1"/>
</dbReference>
<dbReference type="GO" id="GO:0003682">
    <property type="term" value="F:chromatin binding"/>
    <property type="evidence" value="ECO:0007669"/>
    <property type="project" value="TreeGrafter"/>
</dbReference>
<feature type="compositionally biased region" description="Low complexity" evidence="2">
    <location>
        <begin position="77"/>
        <end position="97"/>
    </location>
</feature>
<name>A0A183B5H0_9TREM</name>
<keyword evidence="4" id="KW-1185">Reference proteome</keyword>
<reference evidence="5" key="1">
    <citation type="submission" date="2016-06" db="UniProtKB">
        <authorList>
            <consortium name="WormBaseParasite"/>
        </authorList>
    </citation>
    <scope>IDENTIFICATION</scope>
</reference>
<dbReference type="InterPro" id="IPR050548">
    <property type="entry name" value="PcG_chromatin_remod_factors"/>
</dbReference>
<evidence type="ECO:0000313" key="5">
    <source>
        <dbReference type="WBParaSite" id="ECPE_0001449501-mRNA-1"/>
    </source>
</evidence>
<sequence length="278" mass="31030">MSAHTSSDSSSNFEWDEYLVKTNGKPADPKCFKQSLVPPENRFEVNTLLEAEDQRSAALDVQTAPSFSIDPNKTRTSSGLAGSTSGSGAPSGAANAGLGSGAGRRTSLMSSHHPLGTLRRFRAAAFSLARVIEVWGARLRIRLVGTDDRNDCWFLVDSDQIRPYPSGNPLQPPFGYIHNHLVWNRTLKRATEGAKFADSSWFIEVYMEKAFPAVIIRKHLLEYFLSLIEDEQHSMKSEVYILMGMHPVKKAWVFVHPHLLIHAIIKAEFKHTLNQPLM</sequence>
<evidence type="ECO:0000313" key="4">
    <source>
        <dbReference type="Proteomes" id="UP000272942"/>
    </source>
</evidence>
<dbReference type="PANTHER" id="PTHR12247:SF132">
    <property type="entry name" value="POLYCOMB PROTEIN SCM"/>
    <property type="match status" value="1"/>
</dbReference>
<accession>A0A183B5H0</accession>
<dbReference type="EMBL" id="UZAN01057617">
    <property type="protein sequence ID" value="VDP91727.1"/>
    <property type="molecule type" value="Genomic_DNA"/>
</dbReference>
<gene>
    <name evidence="3" type="ORF">ECPE_LOCUS14455</name>
</gene>
<dbReference type="InterPro" id="IPR004092">
    <property type="entry name" value="Mbt"/>
</dbReference>
<keyword evidence="1" id="KW-0677">Repeat</keyword>
<organism evidence="5">
    <name type="scientific">Echinostoma caproni</name>
    <dbReference type="NCBI Taxonomy" id="27848"/>
    <lineage>
        <taxon>Eukaryota</taxon>
        <taxon>Metazoa</taxon>
        <taxon>Spiralia</taxon>
        <taxon>Lophotrochozoa</taxon>
        <taxon>Platyhelminthes</taxon>
        <taxon>Trematoda</taxon>
        <taxon>Digenea</taxon>
        <taxon>Plagiorchiida</taxon>
        <taxon>Echinostomata</taxon>
        <taxon>Echinostomatoidea</taxon>
        <taxon>Echinostomatidae</taxon>
        <taxon>Echinostoma</taxon>
    </lineage>
</organism>
<dbReference type="WBParaSite" id="ECPE_0001449501-mRNA-1">
    <property type="protein sequence ID" value="ECPE_0001449501-mRNA-1"/>
    <property type="gene ID" value="ECPE_0001449501"/>
</dbReference>
<protein>
    <submittedName>
        <fullName evidence="5">UBC core domain-containing protein</fullName>
    </submittedName>
</protein>
<feature type="region of interest" description="Disordered" evidence="2">
    <location>
        <begin position="60"/>
        <end position="105"/>
    </location>
</feature>
<evidence type="ECO:0000313" key="3">
    <source>
        <dbReference type="EMBL" id="VDP91727.1"/>
    </source>
</evidence>
<dbReference type="SMART" id="SM00561">
    <property type="entry name" value="MBT"/>
    <property type="match status" value="1"/>
</dbReference>
<dbReference type="GO" id="GO:0042393">
    <property type="term" value="F:histone binding"/>
    <property type="evidence" value="ECO:0007669"/>
    <property type="project" value="TreeGrafter"/>
</dbReference>
<dbReference type="Pfam" id="PF02820">
    <property type="entry name" value="MBT"/>
    <property type="match status" value="1"/>
</dbReference>
<evidence type="ECO:0000256" key="2">
    <source>
        <dbReference type="SAM" id="MobiDB-lite"/>
    </source>
</evidence>
<dbReference type="AlphaFoldDB" id="A0A183B5H0"/>
<proteinExistence type="predicted"/>
<dbReference type="GO" id="GO:0045892">
    <property type="term" value="P:negative regulation of DNA-templated transcription"/>
    <property type="evidence" value="ECO:0007669"/>
    <property type="project" value="TreeGrafter"/>
</dbReference>
<dbReference type="Gene3D" id="2.30.30.140">
    <property type="match status" value="2"/>
</dbReference>